<evidence type="ECO:0000313" key="2">
    <source>
        <dbReference type="Proteomes" id="UP000594638"/>
    </source>
</evidence>
<dbReference type="EMBL" id="CACTIH010009036">
    <property type="protein sequence ID" value="CAA3020259.1"/>
    <property type="molecule type" value="Genomic_DNA"/>
</dbReference>
<sequence length="74" mass="8328">MKSEQKHQDFGDIDDDEDALEFLKLKHLQEDRVSDELSPGNGVSRSVQYKKLLLPISSSSSVLTLQLLLFQGLP</sequence>
<evidence type="ECO:0000313" key="1">
    <source>
        <dbReference type="EMBL" id="CAA3020259.1"/>
    </source>
</evidence>
<reference evidence="1 2" key="1">
    <citation type="submission" date="2019-12" db="EMBL/GenBank/DDBJ databases">
        <authorList>
            <person name="Alioto T."/>
            <person name="Alioto T."/>
            <person name="Gomez Garrido J."/>
        </authorList>
    </citation>
    <scope>NUCLEOTIDE SEQUENCE [LARGE SCALE GENOMIC DNA]</scope>
</reference>
<dbReference type="AlphaFoldDB" id="A0A8S0UR15"/>
<keyword evidence="2" id="KW-1185">Reference proteome</keyword>
<gene>
    <name evidence="1" type="ORF">OLEA9_A083200</name>
</gene>
<organism evidence="1 2">
    <name type="scientific">Olea europaea subsp. europaea</name>
    <dbReference type="NCBI Taxonomy" id="158383"/>
    <lineage>
        <taxon>Eukaryota</taxon>
        <taxon>Viridiplantae</taxon>
        <taxon>Streptophyta</taxon>
        <taxon>Embryophyta</taxon>
        <taxon>Tracheophyta</taxon>
        <taxon>Spermatophyta</taxon>
        <taxon>Magnoliopsida</taxon>
        <taxon>eudicotyledons</taxon>
        <taxon>Gunneridae</taxon>
        <taxon>Pentapetalae</taxon>
        <taxon>asterids</taxon>
        <taxon>lamiids</taxon>
        <taxon>Lamiales</taxon>
        <taxon>Oleaceae</taxon>
        <taxon>Oleeae</taxon>
        <taxon>Olea</taxon>
    </lineage>
</organism>
<proteinExistence type="predicted"/>
<dbReference type="Proteomes" id="UP000594638">
    <property type="component" value="Unassembled WGS sequence"/>
</dbReference>
<accession>A0A8S0UR15</accession>
<protein>
    <submittedName>
        <fullName evidence="1">Uncharacterized protein</fullName>
    </submittedName>
</protein>
<comment type="caution">
    <text evidence="1">The sequence shown here is derived from an EMBL/GenBank/DDBJ whole genome shotgun (WGS) entry which is preliminary data.</text>
</comment>
<dbReference type="Gramene" id="OE9A083200T1">
    <property type="protein sequence ID" value="OE9A083200C1"/>
    <property type="gene ID" value="OE9A083200"/>
</dbReference>
<name>A0A8S0UR15_OLEEU</name>